<proteinExistence type="predicted"/>
<dbReference type="Proteomes" id="UP000006546">
    <property type="component" value="Chromosome"/>
</dbReference>
<accession>F4LLI7</accession>
<dbReference type="HOGENOM" id="CLU_051174_0_0_12"/>
<sequence length="424" mass="46518">MSCCGYCASFDKTLHYVSPAHGGWGVIRVAALVPESWLLFVAPFACGRHGALGGIEAGIKDRVFYVFMDERDIVSGDYEALIPDAVGELFDTLGTRPKVLFVFVSCLDDLLGTDNEAIIERLSASYPDVAFRSCHMNPVSMDTPNPPGVTLLDTMYGLLQKPTVRTTDGRRIVMLAGNNAALNGDCELSSLLAEKGIRLRHIGECRSFAEFQELGGSALNLLLRPAAQKACRSLETRLGIPYLESWVTYDPDDVARWYRTLEEKLGTGPLGWEAAYEEAQRAVAQTLLAVGSVPIAIDYQAVLLPFSLARMLLSHGFSVCHIAAKECPAIDAENKRWITEHHPDVQTLNPLHPDMVRFALRGTDCICIGFDCSYMTGSTKTVNLMEDEGLFGFAGICTLMKKIRDAAVSETDLRTVIREAKLVI</sequence>
<dbReference type="eggNOG" id="COG2710">
    <property type="taxonomic scope" value="Bacteria"/>
</dbReference>
<keyword evidence="3" id="KW-1185">Reference proteome</keyword>
<dbReference type="KEGG" id="tbe:Trebr_1223"/>
<dbReference type="SUPFAM" id="SSF53807">
    <property type="entry name" value="Helical backbone' metal receptor"/>
    <property type="match status" value="1"/>
</dbReference>
<dbReference type="AlphaFoldDB" id="F4LLI7"/>
<dbReference type="EMBL" id="CP002696">
    <property type="protein sequence ID" value="AEE16651.1"/>
    <property type="molecule type" value="Genomic_DNA"/>
</dbReference>
<dbReference type="GO" id="GO:0016491">
    <property type="term" value="F:oxidoreductase activity"/>
    <property type="evidence" value="ECO:0007669"/>
    <property type="project" value="InterPro"/>
</dbReference>
<name>F4LLI7_TREBD</name>
<reference evidence="3" key="1">
    <citation type="submission" date="2011-04" db="EMBL/GenBank/DDBJ databases">
        <title>The complete genome of Treponema brennaborense DSM 12168.</title>
        <authorList>
            <person name="Lucas S."/>
            <person name="Han J."/>
            <person name="Lapidus A."/>
            <person name="Bruce D."/>
            <person name="Goodwin L."/>
            <person name="Pitluck S."/>
            <person name="Peters L."/>
            <person name="Kyrpides N."/>
            <person name="Mavromatis K."/>
            <person name="Ivanova N."/>
            <person name="Mikhailova N."/>
            <person name="Pagani I."/>
            <person name="Teshima H."/>
            <person name="Detter J.C."/>
            <person name="Tapia R."/>
            <person name="Han C."/>
            <person name="Land M."/>
            <person name="Hauser L."/>
            <person name="Markowitz V."/>
            <person name="Cheng J.-F."/>
            <person name="Hugenholtz P."/>
            <person name="Woyke T."/>
            <person name="Wu D."/>
            <person name="Gronow S."/>
            <person name="Wellnitz S."/>
            <person name="Brambilla E."/>
            <person name="Klenk H.-P."/>
            <person name="Eisen J.A."/>
        </authorList>
    </citation>
    <scope>NUCLEOTIDE SEQUENCE [LARGE SCALE GENOMIC DNA]</scope>
    <source>
        <strain evidence="3">DSM 12168 / CIP 105900 / DD5/3</strain>
    </source>
</reference>
<evidence type="ECO:0000259" key="1">
    <source>
        <dbReference type="Pfam" id="PF00148"/>
    </source>
</evidence>
<dbReference type="Gene3D" id="3.40.50.1980">
    <property type="entry name" value="Nitrogenase molybdenum iron protein domain"/>
    <property type="match status" value="2"/>
</dbReference>
<gene>
    <name evidence="2" type="ordered locus">Trebr_1223</name>
</gene>
<dbReference type="STRING" id="906968.Trebr_1223"/>
<dbReference type="OrthoDB" id="4959at2"/>
<dbReference type="PANTHER" id="PTHR42956:SF1">
    <property type="entry name" value="NITROGENASE IRON-MOLYBDENUM COFACTOR BIOSYNTHESIS PROTEIN NIFE"/>
    <property type="match status" value="1"/>
</dbReference>
<dbReference type="PANTHER" id="PTHR42956">
    <property type="entry name" value="NITROGENASE IRON-MOLYBDENUM COFACTOR BIOSYNTHESIS PROTEIN NIFE"/>
    <property type="match status" value="1"/>
</dbReference>
<organism evidence="2 3">
    <name type="scientific">Treponema brennaborense (strain DSM 12168 / CIP 105900 / DD5/3)</name>
    <dbReference type="NCBI Taxonomy" id="906968"/>
    <lineage>
        <taxon>Bacteria</taxon>
        <taxon>Pseudomonadati</taxon>
        <taxon>Spirochaetota</taxon>
        <taxon>Spirochaetia</taxon>
        <taxon>Spirochaetales</taxon>
        <taxon>Treponemataceae</taxon>
        <taxon>Treponema</taxon>
    </lineage>
</organism>
<dbReference type="InterPro" id="IPR000510">
    <property type="entry name" value="Nase/OxRdtase_comp1"/>
</dbReference>
<dbReference type="Pfam" id="PF00148">
    <property type="entry name" value="Oxidored_nitro"/>
    <property type="match status" value="1"/>
</dbReference>
<feature type="domain" description="Nitrogenase/oxidoreductase component 1" evidence="1">
    <location>
        <begin position="62"/>
        <end position="335"/>
    </location>
</feature>
<dbReference type="RefSeq" id="WP_013758358.1">
    <property type="nucleotide sequence ID" value="NC_015500.1"/>
</dbReference>
<protein>
    <submittedName>
        <fullName evidence="2">Nitrogenase molybdenum-iron protein alpha and beta chains-like protein</fullName>
    </submittedName>
</protein>
<evidence type="ECO:0000313" key="3">
    <source>
        <dbReference type="Proteomes" id="UP000006546"/>
    </source>
</evidence>
<evidence type="ECO:0000313" key="2">
    <source>
        <dbReference type="EMBL" id="AEE16651.1"/>
    </source>
</evidence>
<dbReference type="InterPro" id="IPR049939">
    <property type="entry name" value="NifE-like"/>
</dbReference>